<sequence length="110" mass="12686">MVKRPSITSSSVSEYLDTPPSKKTRVDRDDGSRSRRKGEAGARNDASEENGNNGDVDTYMDYDDEKFEKTYKDRILASLKRETECSRGVAEYGIIEYIEMHQFMCHRYLS</sequence>
<feature type="region of interest" description="Disordered" evidence="1">
    <location>
        <begin position="1"/>
        <end position="60"/>
    </location>
</feature>
<feature type="compositionally biased region" description="Basic and acidic residues" evidence="1">
    <location>
        <begin position="24"/>
        <end position="46"/>
    </location>
</feature>
<dbReference type="RefSeq" id="XP_060327258.1">
    <property type="nucleotide sequence ID" value="XM_060473929.1"/>
</dbReference>
<keyword evidence="3" id="KW-1185">Reference proteome</keyword>
<dbReference type="GeneID" id="85357477"/>
<feature type="non-terminal residue" evidence="2">
    <location>
        <position position="110"/>
    </location>
</feature>
<gene>
    <name evidence="2" type="ORF">EV420DRAFT_1563231</name>
</gene>
<proteinExistence type="predicted"/>
<accession>A0AA39JXF0</accession>
<comment type="caution">
    <text evidence="2">The sequence shown here is derived from an EMBL/GenBank/DDBJ whole genome shotgun (WGS) entry which is preliminary data.</text>
</comment>
<evidence type="ECO:0000313" key="3">
    <source>
        <dbReference type="Proteomes" id="UP001175211"/>
    </source>
</evidence>
<dbReference type="Proteomes" id="UP001175211">
    <property type="component" value="Unassembled WGS sequence"/>
</dbReference>
<reference evidence="2" key="1">
    <citation type="submission" date="2023-06" db="EMBL/GenBank/DDBJ databases">
        <authorList>
            <consortium name="Lawrence Berkeley National Laboratory"/>
            <person name="Ahrendt S."/>
            <person name="Sahu N."/>
            <person name="Indic B."/>
            <person name="Wong-Bajracharya J."/>
            <person name="Merenyi Z."/>
            <person name="Ke H.-M."/>
            <person name="Monk M."/>
            <person name="Kocsube S."/>
            <person name="Drula E."/>
            <person name="Lipzen A."/>
            <person name="Balint B."/>
            <person name="Henrissat B."/>
            <person name="Andreopoulos B."/>
            <person name="Martin F.M."/>
            <person name="Harder C.B."/>
            <person name="Rigling D."/>
            <person name="Ford K.L."/>
            <person name="Foster G.D."/>
            <person name="Pangilinan J."/>
            <person name="Papanicolaou A."/>
            <person name="Barry K."/>
            <person name="LaButti K."/>
            <person name="Viragh M."/>
            <person name="Koriabine M."/>
            <person name="Yan M."/>
            <person name="Riley R."/>
            <person name="Champramary S."/>
            <person name="Plett K.L."/>
            <person name="Tsai I.J."/>
            <person name="Slot J."/>
            <person name="Sipos G."/>
            <person name="Plett J."/>
            <person name="Nagy L.G."/>
            <person name="Grigoriev I.V."/>
        </authorList>
    </citation>
    <scope>NUCLEOTIDE SEQUENCE</scope>
    <source>
        <strain evidence="2">CCBAS 213</strain>
    </source>
</reference>
<protein>
    <submittedName>
        <fullName evidence="2">Uncharacterized protein</fullName>
    </submittedName>
</protein>
<evidence type="ECO:0000313" key="2">
    <source>
        <dbReference type="EMBL" id="KAK0450387.1"/>
    </source>
</evidence>
<feature type="compositionally biased region" description="Polar residues" evidence="1">
    <location>
        <begin position="1"/>
        <end position="13"/>
    </location>
</feature>
<dbReference type="AlphaFoldDB" id="A0AA39JXF0"/>
<dbReference type="EMBL" id="JAUEPS010000036">
    <property type="protein sequence ID" value="KAK0450387.1"/>
    <property type="molecule type" value="Genomic_DNA"/>
</dbReference>
<organism evidence="2 3">
    <name type="scientific">Armillaria tabescens</name>
    <name type="common">Ringless honey mushroom</name>
    <name type="synonym">Agaricus tabescens</name>
    <dbReference type="NCBI Taxonomy" id="1929756"/>
    <lineage>
        <taxon>Eukaryota</taxon>
        <taxon>Fungi</taxon>
        <taxon>Dikarya</taxon>
        <taxon>Basidiomycota</taxon>
        <taxon>Agaricomycotina</taxon>
        <taxon>Agaricomycetes</taxon>
        <taxon>Agaricomycetidae</taxon>
        <taxon>Agaricales</taxon>
        <taxon>Marasmiineae</taxon>
        <taxon>Physalacriaceae</taxon>
        <taxon>Desarmillaria</taxon>
    </lineage>
</organism>
<evidence type="ECO:0000256" key="1">
    <source>
        <dbReference type="SAM" id="MobiDB-lite"/>
    </source>
</evidence>
<name>A0AA39JXF0_ARMTA</name>